<dbReference type="Proteomes" id="UP000093925">
    <property type="component" value="Unassembled WGS sequence"/>
</dbReference>
<dbReference type="InterPro" id="IPR018929">
    <property type="entry name" value="DUF2510"/>
</dbReference>
<dbReference type="AlphaFoldDB" id="A0A1A3KR96"/>
<organism evidence="3 4">
    <name type="scientific">Mycobacterium asiaticum</name>
    <dbReference type="NCBI Taxonomy" id="1790"/>
    <lineage>
        <taxon>Bacteria</taxon>
        <taxon>Bacillati</taxon>
        <taxon>Actinomycetota</taxon>
        <taxon>Actinomycetes</taxon>
        <taxon>Mycobacteriales</taxon>
        <taxon>Mycobacteriaceae</taxon>
        <taxon>Mycobacterium</taxon>
    </lineage>
</organism>
<feature type="domain" description="DUF2510" evidence="2">
    <location>
        <begin position="7"/>
        <end position="38"/>
    </location>
</feature>
<keyword evidence="1" id="KW-0472">Membrane</keyword>
<gene>
    <name evidence="3" type="ORF">A5640_08945</name>
</gene>
<proteinExistence type="predicted"/>
<sequence>MPTSPPAGWYVDPKGSDGRRYWDGARWTTHRRPSGAPTGLAARLRRGWTALPIALRVVLVLAIAVALVAVGFTAFASSPRDDWARLPNRLSCRTESGPVPPPKITVSSVDVKHPRGSVLQLAVRFAEPLPPVPIGTRATRFVGYVLTYSVANNGTPFAELGPEPETNDLAITSTRAASPGENRMRFDRDTNARITAPDTVEMLLDLSRFDIADQPVSPELTLRAVFNTPSTTTVQFAPQVCRA</sequence>
<keyword evidence="1" id="KW-1133">Transmembrane helix</keyword>
<evidence type="ECO:0000259" key="2">
    <source>
        <dbReference type="Pfam" id="PF10708"/>
    </source>
</evidence>
<dbReference type="EMBL" id="LZLM01000053">
    <property type="protein sequence ID" value="OBJ86898.1"/>
    <property type="molecule type" value="Genomic_DNA"/>
</dbReference>
<evidence type="ECO:0000313" key="4">
    <source>
        <dbReference type="Proteomes" id="UP000093925"/>
    </source>
</evidence>
<evidence type="ECO:0000313" key="3">
    <source>
        <dbReference type="EMBL" id="OBJ86898.1"/>
    </source>
</evidence>
<feature type="transmembrane region" description="Helical" evidence="1">
    <location>
        <begin position="53"/>
        <end position="76"/>
    </location>
</feature>
<reference evidence="3 4" key="1">
    <citation type="submission" date="2016-06" db="EMBL/GenBank/DDBJ databases">
        <authorList>
            <person name="Kjaerup R.B."/>
            <person name="Dalgaard T.S."/>
            <person name="Juul-Madsen H.R."/>
        </authorList>
    </citation>
    <scope>NUCLEOTIDE SEQUENCE [LARGE SCALE GENOMIC DNA]</scope>
    <source>
        <strain evidence="3 4">1276495.2</strain>
    </source>
</reference>
<protein>
    <recommendedName>
        <fullName evidence="2">DUF2510 domain-containing protein</fullName>
    </recommendedName>
</protein>
<accession>A0A1A3KR96</accession>
<evidence type="ECO:0000256" key="1">
    <source>
        <dbReference type="SAM" id="Phobius"/>
    </source>
</evidence>
<keyword evidence="1" id="KW-0812">Transmembrane</keyword>
<comment type="caution">
    <text evidence="3">The sequence shown here is derived from an EMBL/GenBank/DDBJ whole genome shotgun (WGS) entry which is preliminary data.</text>
</comment>
<name>A0A1A3KR96_MYCAS</name>
<dbReference type="Pfam" id="PF10708">
    <property type="entry name" value="DUF2510"/>
    <property type="match status" value="1"/>
</dbReference>
<dbReference type="RefSeq" id="WP_065139518.1">
    <property type="nucleotide sequence ID" value="NZ_LZLM01000053.1"/>
</dbReference>